<gene>
    <name evidence="1" type="ORF">T190115A13A_10159</name>
</gene>
<proteinExistence type="predicted"/>
<protein>
    <recommendedName>
        <fullName evidence="3">Bacteriocin-type signal sequence</fullName>
    </recommendedName>
</protein>
<accession>A0ABM9PK29</accession>
<name>A0ABM9PK29_9FLAO</name>
<comment type="caution">
    <text evidence="1">The sequence shown here is derived from an EMBL/GenBank/DDBJ whole genome shotgun (WGS) entry which is preliminary data.</text>
</comment>
<reference evidence="1 2" key="1">
    <citation type="submission" date="2024-05" db="EMBL/GenBank/DDBJ databases">
        <authorList>
            <person name="Duchaud E."/>
        </authorList>
    </citation>
    <scope>NUCLEOTIDE SEQUENCE [LARGE SCALE GENOMIC DNA]</scope>
    <source>
        <strain evidence="1">Ena-SAMPLE-TAB-13-05-2024-13:56:06:370-140305</strain>
    </source>
</reference>
<dbReference type="Proteomes" id="UP001497602">
    <property type="component" value="Unassembled WGS sequence"/>
</dbReference>
<evidence type="ECO:0008006" key="3">
    <source>
        <dbReference type="Google" id="ProtNLM"/>
    </source>
</evidence>
<dbReference type="EMBL" id="CAXJRC010000011">
    <property type="protein sequence ID" value="CAL2106003.1"/>
    <property type="molecule type" value="Genomic_DNA"/>
</dbReference>
<evidence type="ECO:0000313" key="1">
    <source>
        <dbReference type="EMBL" id="CAL2106003.1"/>
    </source>
</evidence>
<keyword evidence="2" id="KW-1185">Reference proteome</keyword>
<organism evidence="1 2">
    <name type="scientific">Tenacibaculum vairaonense</name>
    <dbReference type="NCBI Taxonomy" id="3137860"/>
    <lineage>
        <taxon>Bacteria</taxon>
        <taxon>Pseudomonadati</taxon>
        <taxon>Bacteroidota</taxon>
        <taxon>Flavobacteriia</taxon>
        <taxon>Flavobacteriales</taxon>
        <taxon>Flavobacteriaceae</taxon>
        <taxon>Tenacibaculum</taxon>
    </lineage>
</organism>
<evidence type="ECO:0000313" key="2">
    <source>
        <dbReference type="Proteomes" id="UP001497602"/>
    </source>
</evidence>
<sequence>MHGEFLMGVMVKLVTVNKFKIKTNIRIMNELGLKELSSQELVDIDGGGFIRDFALVSAYIAGDLIGSFMKGFDDGFHDGMQ</sequence>